<name>A0A7X2L290_9BACL</name>
<dbReference type="GO" id="GO:0051607">
    <property type="term" value="P:defense response to virus"/>
    <property type="evidence" value="ECO:0007669"/>
    <property type="project" value="UniProtKB-KW"/>
</dbReference>
<dbReference type="EMBL" id="WJXB01000002">
    <property type="protein sequence ID" value="MRN53121.1"/>
    <property type="molecule type" value="Genomic_DNA"/>
</dbReference>
<reference evidence="3 4" key="1">
    <citation type="submission" date="2019-11" db="EMBL/GenBank/DDBJ databases">
        <title>Paenibacillus monticola sp. nov., a novel PGPR strain isolated from mountain sample in China.</title>
        <authorList>
            <person name="Zhao Q."/>
            <person name="Li H.-P."/>
            <person name="Zhang J.-L."/>
        </authorList>
    </citation>
    <scope>NUCLEOTIDE SEQUENCE [LARGE SCALE GENOMIC DNA]</scope>
    <source>
        <strain evidence="3 4">LC-T2</strain>
    </source>
</reference>
<dbReference type="InterPro" id="IPR005537">
    <property type="entry name" value="RAMP_III_fam"/>
</dbReference>
<sequence length="484" mass="54430">MSGKQIYCFTLKAESPARFGGTRAEELLKDGDDRPFVAGNSIGGALRDYVNRAFPHLEQEVLYYMGGSVLDPDLMDNEEKVFKFRESRIFISDGLISGIQKLEQPEHQKVTTMWAEGTAINPVNSSARLNHKYKREYLPRGTELAFNIECDTGAEESDSALLKVAFQELIELWARAIHDGSLRLGGQKSNGYGKFSLSKLEIQEFNFDSQKVLDDYIFNREHIKRRDCTGRVLQGENKTAVLPAIEFTMMGSFPYGVYQSFQDEVVSAKTFKVTGLQRNGDGNYYIPATSIKGLLRHEIRQLFIRMNKDQSPAGILAAEQLCEQLFGSTEQRGKLLMSDMIFTKFVEVAIERPKSPRDDSETPTTLPVYVKIDRLTGGVLSSALKHQNEIQGEAELCLELQADDVDPNGHPFLFPILYALRRIGAGKVPIGGRTVIGLGEFSAPEVKVSIMGEPYYFNNGDSLPPEQLQRLEQYYDIFVKEVQQ</sequence>
<keyword evidence="1" id="KW-0051">Antiviral defense</keyword>
<feature type="domain" description="CRISPR type III-associated protein" evidence="2">
    <location>
        <begin position="275"/>
        <end position="441"/>
    </location>
</feature>
<evidence type="ECO:0000313" key="4">
    <source>
        <dbReference type="Proteomes" id="UP000463051"/>
    </source>
</evidence>
<feature type="domain" description="CRISPR type III-associated protein" evidence="2">
    <location>
        <begin position="10"/>
        <end position="196"/>
    </location>
</feature>
<dbReference type="Pfam" id="PF03787">
    <property type="entry name" value="RAMPs"/>
    <property type="match status" value="2"/>
</dbReference>
<keyword evidence="4" id="KW-1185">Reference proteome</keyword>
<evidence type="ECO:0000259" key="2">
    <source>
        <dbReference type="Pfam" id="PF03787"/>
    </source>
</evidence>
<dbReference type="PANTHER" id="PTHR35579">
    <property type="entry name" value="CRISPR SYSTEM CMS ENDORIBONUCLEASE CSM3"/>
    <property type="match status" value="1"/>
</dbReference>
<dbReference type="InterPro" id="IPR052216">
    <property type="entry name" value="CRISPR_Csm3_endoribonuclease"/>
</dbReference>
<dbReference type="Proteomes" id="UP000463051">
    <property type="component" value="Unassembled WGS sequence"/>
</dbReference>
<comment type="caution">
    <text evidence="3">The sequence shown here is derived from an EMBL/GenBank/DDBJ whole genome shotgun (WGS) entry which is preliminary data.</text>
</comment>
<evidence type="ECO:0000313" key="3">
    <source>
        <dbReference type="EMBL" id="MRN53121.1"/>
    </source>
</evidence>
<dbReference type="CDD" id="cd09726">
    <property type="entry name" value="RAMP_I_III"/>
    <property type="match status" value="2"/>
</dbReference>
<dbReference type="AlphaFoldDB" id="A0A7X2L290"/>
<dbReference type="PANTHER" id="PTHR35579:SF6">
    <property type="entry name" value="DUF324 DOMAIN-CONTAINING PROTEIN"/>
    <property type="match status" value="1"/>
</dbReference>
<proteinExistence type="predicted"/>
<gene>
    <name evidence="3" type="ORF">GJB61_08955</name>
</gene>
<accession>A0A7X2L290</accession>
<evidence type="ECO:0000256" key="1">
    <source>
        <dbReference type="ARBA" id="ARBA00023118"/>
    </source>
</evidence>
<protein>
    <recommendedName>
        <fullName evidence="2">CRISPR type III-associated protein domain-containing protein</fullName>
    </recommendedName>
</protein>
<dbReference type="RefSeq" id="WP_154118086.1">
    <property type="nucleotide sequence ID" value="NZ_WJXB01000002.1"/>
</dbReference>
<organism evidence="3 4">
    <name type="scientific">Paenibacillus monticola</name>
    <dbReference type="NCBI Taxonomy" id="2666075"/>
    <lineage>
        <taxon>Bacteria</taxon>
        <taxon>Bacillati</taxon>
        <taxon>Bacillota</taxon>
        <taxon>Bacilli</taxon>
        <taxon>Bacillales</taxon>
        <taxon>Paenibacillaceae</taxon>
        <taxon>Paenibacillus</taxon>
    </lineage>
</organism>